<reference evidence="1" key="1">
    <citation type="submission" date="2016-09" db="EMBL/GenBank/DDBJ databases">
        <title>The Complete Genome of Burkholderia sprentiae wsm5005.</title>
        <authorList>
            <person name="De Meyer S."/>
            <person name="Wang P."/>
            <person name="Terpolilli J."/>
        </authorList>
    </citation>
    <scope>NUCLEOTIDE SEQUENCE [LARGE SCALE GENOMIC DNA]</scope>
    <source>
        <strain evidence="1">WSM5005</strain>
    </source>
</reference>
<dbReference type="RefSeq" id="WP_027196335.1">
    <property type="nucleotide sequence ID" value="NZ_CP017562.2"/>
</dbReference>
<name>A0A1I9YRJ9_9BURK</name>
<accession>A0A1I9YRJ9</accession>
<proteinExistence type="predicted"/>
<organism evidence="1 2">
    <name type="scientific">Paraburkholderia sprentiae WSM5005</name>
    <dbReference type="NCBI Taxonomy" id="754502"/>
    <lineage>
        <taxon>Bacteria</taxon>
        <taxon>Pseudomonadati</taxon>
        <taxon>Pseudomonadota</taxon>
        <taxon>Betaproteobacteria</taxon>
        <taxon>Burkholderiales</taxon>
        <taxon>Burkholderiaceae</taxon>
        <taxon>Paraburkholderia</taxon>
    </lineage>
</organism>
<dbReference type="EMBL" id="CP017562">
    <property type="protein sequence ID" value="APA88842.1"/>
    <property type="molecule type" value="Genomic_DNA"/>
</dbReference>
<dbReference type="AlphaFoldDB" id="A0A1I9YRJ9"/>
<keyword evidence="2" id="KW-1185">Reference proteome</keyword>
<dbReference type="KEGG" id="pspw:BJG93_26500"/>
<gene>
    <name evidence="1" type="ORF">BJG93_26500</name>
</gene>
<dbReference type="Proteomes" id="UP000179860">
    <property type="component" value="Chromosome 2"/>
</dbReference>
<dbReference type="OrthoDB" id="9007594at2"/>
<evidence type="ECO:0000313" key="1">
    <source>
        <dbReference type="EMBL" id="APA88842.1"/>
    </source>
</evidence>
<protein>
    <submittedName>
        <fullName evidence="1">Uncharacterized protein</fullName>
    </submittedName>
</protein>
<reference evidence="1" key="2">
    <citation type="submission" date="2021-06" db="EMBL/GenBank/DDBJ databases">
        <authorList>
            <person name="Rogers T.H."/>
            <person name="Ramsay J.P."/>
            <person name="Wang P."/>
            <person name="Terpolilli J."/>
        </authorList>
    </citation>
    <scope>NUCLEOTIDE SEQUENCE</scope>
    <source>
        <strain evidence="1">WSM5005</strain>
    </source>
</reference>
<evidence type="ECO:0000313" key="2">
    <source>
        <dbReference type="Proteomes" id="UP000179860"/>
    </source>
</evidence>
<sequence>MHGIPHYLVLRAGHESYVLDRERVLIRRHASRMMNWFARAHAIPMSIEDAHWDSFSREYGFSSDERKCLCSYSLVEGSETRHQLALLASL</sequence>